<feature type="binding site" evidence="5">
    <location>
        <position position="173"/>
    </location>
    <ligand>
        <name>Mg(2+)</name>
        <dbReference type="ChEBI" id="CHEBI:18420"/>
    </ligand>
</feature>
<sequence>MVPPLVLDIDGTMTRPDDSIDPRFFDLLPDWEAPIVVATGKAFPYPVALCHFLQIPQHVIAENGGIVLVDDEITRNGDGEAAFHVAEEYVADGYELGWGESDLTNRWRETEIAVQRDQPLGPLSELASEHGLEVVDTGFAYHVKSSGVSKGQGLKAVAQLLGRDPKEFVAIGDSENDVSTFGVVRESYAVANADEKAKRAAGTVVDESYSEGTISVLEELQRGFDG</sequence>
<feature type="binding site" evidence="5">
    <location>
        <position position="177"/>
    </location>
    <ligand>
        <name>Mg(2+)</name>
        <dbReference type="ChEBI" id="CHEBI:18420"/>
    </ligand>
</feature>
<comment type="similarity">
    <text evidence="5">Belongs to the archaeal SPP-like hydrolase family.</text>
</comment>
<dbReference type="EC" id="3.1.3.18" evidence="5 6"/>
<keyword evidence="8" id="KW-1185">Reference proteome</keyword>
<comment type="catalytic activity">
    <reaction evidence="5">
        <text>2-phosphoglycolate + H2O = glycolate + phosphate</text>
        <dbReference type="Rhea" id="RHEA:14369"/>
        <dbReference type="ChEBI" id="CHEBI:15377"/>
        <dbReference type="ChEBI" id="CHEBI:29805"/>
        <dbReference type="ChEBI" id="CHEBI:43474"/>
        <dbReference type="ChEBI" id="CHEBI:58033"/>
        <dbReference type="EC" id="3.1.3.18"/>
    </reaction>
</comment>
<feature type="binding site" evidence="5">
    <location>
        <position position="10"/>
    </location>
    <ligand>
        <name>Mg(2+)</name>
        <dbReference type="ChEBI" id="CHEBI:18420"/>
    </ligand>
</feature>
<dbReference type="Pfam" id="PF08282">
    <property type="entry name" value="Hydrolase_3"/>
    <property type="match status" value="2"/>
</dbReference>
<dbReference type="PANTHER" id="PTHR10000">
    <property type="entry name" value="PHOSPHOSERINE PHOSPHATASE"/>
    <property type="match status" value="1"/>
</dbReference>
<keyword evidence="1 5" id="KW-0479">Metal-binding</keyword>
<dbReference type="EMBL" id="FTNO01000001">
    <property type="protein sequence ID" value="SIR17322.1"/>
    <property type="molecule type" value="Genomic_DNA"/>
</dbReference>
<dbReference type="AlphaFoldDB" id="A0A1N6YS03"/>
<reference evidence="8" key="1">
    <citation type="submission" date="2017-01" db="EMBL/GenBank/DDBJ databases">
        <authorList>
            <person name="Varghese N."/>
            <person name="Submissions S."/>
        </authorList>
    </citation>
    <scope>NUCLEOTIDE SEQUENCE [LARGE SCALE GENOMIC DNA]</scope>
    <source>
        <strain evidence="8">CGMCC 1.7737</strain>
    </source>
</reference>
<dbReference type="GO" id="GO:0008967">
    <property type="term" value="F:phosphoglycolate phosphatase activity"/>
    <property type="evidence" value="ECO:0007669"/>
    <property type="project" value="UniProtKB-UniRule"/>
</dbReference>
<keyword evidence="4 5" id="KW-0119">Carbohydrate metabolism</keyword>
<comment type="function">
    <text evidence="5">Catalyzes the dephosphorylation of 2-phosphoglycolate.</text>
</comment>
<evidence type="ECO:0000313" key="8">
    <source>
        <dbReference type="Proteomes" id="UP000186914"/>
    </source>
</evidence>
<dbReference type="NCBIfam" id="TIGR01487">
    <property type="entry name" value="Pglycolate_arch"/>
    <property type="match status" value="1"/>
</dbReference>
<dbReference type="InterPro" id="IPR006382">
    <property type="entry name" value="PGPase"/>
</dbReference>
<dbReference type="Proteomes" id="UP000186914">
    <property type="component" value="Unassembled WGS sequence"/>
</dbReference>
<dbReference type="GO" id="GO:0000287">
    <property type="term" value="F:magnesium ion binding"/>
    <property type="evidence" value="ECO:0007669"/>
    <property type="project" value="InterPro"/>
</dbReference>
<evidence type="ECO:0000256" key="5">
    <source>
        <dbReference type="HAMAP-Rule" id="MF_01419"/>
    </source>
</evidence>
<dbReference type="OrthoDB" id="120822at2157"/>
<dbReference type="SUPFAM" id="SSF56784">
    <property type="entry name" value="HAD-like"/>
    <property type="match status" value="1"/>
</dbReference>
<dbReference type="CDD" id="cd07514">
    <property type="entry name" value="HAD_Pase"/>
    <property type="match status" value="1"/>
</dbReference>
<keyword evidence="3 5" id="KW-0460">Magnesium</keyword>
<evidence type="ECO:0000256" key="3">
    <source>
        <dbReference type="ARBA" id="ARBA00022842"/>
    </source>
</evidence>
<feature type="binding site" evidence="5">
    <location>
        <position position="8"/>
    </location>
    <ligand>
        <name>Mg(2+)</name>
        <dbReference type="ChEBI" id="CHEBI:18420"/>
    </ligand>
</feature>
<dbReference type="Gene3D" id="3.40.50.1000">
    <property type="entry name" value="HAD superfamily/HAD-like"/>
    <property type="match status" value="1"/>
</dbReference>
<dbReference type="InterPro" id="IPR023214">
    <property type="entry name" value="HAD_sf"/>
</dbReference>
<dbReference type="GO" id="GO:0005829">
    <property type="term" value="C:cytosol"/>
    <property type="evidence" value="ECO:0007669"/>
    <property type="project" value="TreeGrafter"/>
</dbReference>
<accession>A0A1N6YS03</accession>
<comment type="cofactor">
    <cofactor evidence="5">
        <name>Mg(2+)</name>
        <dbReference type="ChEBI" id="CHEBI:18420"/>
    </cofactor>
</comment>
<dbReference type="Gene3D" id="3.90.1070.10">
    <property type="match status" value="1"/>
</dbReference>
<feature type="binding site" evidence="5">
    <location>
        <position position="150"/>
    </location>
    <ligand>
        <name>substrate</name>
    </ligand>
</feature>
<evidence type="ECO:0000256" key="4">
    <source>
        <dbReference type="ARBA" id="ARBA00023277"/>
    </source>
</evidence>
<evidence type="ECO:0000256" key="6">
    <source>
        <dbReference type="NCBIfam" id="TIGR01487"/>
    </source>
</evidence>
<protein>
    <recommendedName>
        <fullName evidence="5 6">Phosphoglycolate phosphatase</fullName>
        <shortName evidence="5">PGP</shortName>
        <shortName evidence="5">PGPase</shortName>
        <ecNumber evidence="5 6">3.1.3.18</ecNumber>
    </recommendedName>
</protein>
<evidence type="ECO:0000256" key="2">
    <source>
        <dbReference type="ARBA" id="ARBA00022801"/>
    </source>
</evidence>
<dbReference type="InterPro" id="IPR006379">
    <property type="entry name" value="HAD-SF_hydro_IIB"/>
</dbReference>
<organism evidence="7 8">
    <name type="scientific">Haladaptatus litoreus</name>
    <dbReference type="NCBI Taxonomy" id="553468"/>
    <lineage>
        <taxon>Archaea</taxon>
        <taxon>Methanobacteriati</taxon>
        <taxon>Methanobacteriota</taxon>
        <taxon>Stenosarchaea group</taxon>
        <taxon>Halobacteria</taxon>
        <taxon>Halobacteriales</taxon>
        <taxon>Haladaptataceae</taxon>
        <taxon>Haladaptatus</taxon>
    </lineage>
</organism>
<feature type="active site" description="Nucleophile" evidence="5">
    <location>
        <position position="8"/>
    </location>
</feature>
<dbReference type="PANTHER" id="PTHR10000:SF8">
    <property type="entry name" value="HAD SUPERFAMILY HYDROLASE-LIKE, TYPE 3"/>
    <property type="match status" value="1"/>
</dbReference>
<keyword evidence="2 5" id="KW-0378">Hydrolase</keyword>
<evidence type="ECO:0000256" key="1">
    <source>
        <dbReference type="ARBA" id="ARBA00022723"/>
    </source>
</evidence>
<name>A0A1N6YS03_9EURY</name>
<proteinExistence type="inferred from homology"/>
<dbReference type="HAMAP" id="MF_01419">
    <property type="entry name" value="GPH_hydrolase_arch"/>
    <property type="match status" value="1"/>
</dbReference>
<dbReference type="NCBIfam" id="TIGR01482">
    <property type="entry name" value="SPP-subfamily"/>
    <property type="match status" value="1"/>
</dbReference>
<dbReference type="RefSeq" id="WP_076429608.1">
    <property type="nucleotide sequence ID" value="NZ_FTNO01000001.1"/>
</dbReference>
<dbReference type="InterPro" id="IPR036412">
    <property type="entry name" value="HAD-like_sf"/>
</dbReference>
<gene>
    <name evidence="7" type="ORF">SAMN05421858_1689</name>
</gene>
<dbReference type="NCBIfam" id="TIGR01484">
    <property type="entry name" value="HAD-SF-IIB"/>
    <property type="match status" value="1"/>
</dbReference>
<evidence type="ECO:0000313" key="7">
    <source>
        <dbReference type="EMBL" id="SIR17322.1"/>
    </source>
</evidence>